<evidence type="ECO:0000259" key="2">
    <source>
        <dbReference type="PROSITE" id="PS50805"/>
    </source>
</evidence>
<dbReference type="AlphaFoldDB" id="M7CC05"/>
<sequence length="625" mass="71007">MPPRARQAPIWSNGEVLDLISICREEAVQSQLRSSRRNYHIYGQRSRAMMERGHDRDTVQCRVKVKELRNAYHKACEANGRSGAVPATCRFYKELDAIFGATPHPLRGPPWTLHIPVQQGGRRKRRKAGARVLRWEETPRNPWRHAARSSSRARRKGASRSCQCLVKVKHKSRFPEKIQAQLKILREEREKLLGLKATGEENSREYLKQTQTERQKIVSEFQQLRQLLEEQERLLLEKLDKEIVRIQKENVSQLSEQISRLSELIICQKHLEEVRGSLSLPLTLHNTGKELDGDVSTTSPPGSTAKCVGKVTFSLQISLISFILRWEKGKFQQPEEVSPQLEERVSDFSLKTIALLEALRKFKANVSLAPDTAHPWLVLSKDGKSGLSAWSDVKGVKLIHMNSRALNPCVDALIQKLRNHIHVLLQIIPSSRGQGREMAVMEPAQMLVTFEEVAVYFTQGQGALLGPAQRALYRDVMQENYEMVTSLGFSLPKPELISRLERGEEPWVPDLQACEKRESLRGARTGDERVGENKEEDDLMRKFPGKWNHRGPLCKELKGIFPNAGNREKSGEIGTGHTLTRARDQRSLYSSLPWDKSVATWSVFLLKGITEQPGQCSSCAQQDLP</sequence>
<evidence type="ECO:0000256" key="1">
    <source>
        <dbReference type="SAM" id="Coils"/>
    </source>
</evidence>
<dbReference type="Gene3D" id="6.10.140.140">
    <property type="match status" value="1"/>
</dbReference>
<dbReference type="InterPro" id="IPR036051">
    <property type="entry name" value="KRAB_dom_sf"/>
</dbReference>
<protein>
    <recommendedName>
        <fullName evidence="2">KRAB domain-containing protein</fullName>
    </recommendedName>
</protein>
<dbReference type="SMART" id="SM00349">
    <property type="entry name" value="KRAB"/>
    <property type="match status" value="1"/>
</dbReference>
<dbReference type="Proteomes" id="UP000031443">
    <property type="component" value="Unassembled WGS sequence"/>
</dbReference>
<evidence type="ECO:0000313" key="3">
    <source>
        <dbReference type="EMBL" id="EMP42238.1"/>
    </source>
</evidence>
<dbReference type="CDD" id="cd07765">
    <property type="entry name" value="KRAB_A-box"/>
    <property type="match status" value="1"/>
</dbReference>
<dbReference type="Pfam" id="PF13837">
    <property type="entry name" value="Myb_DNA-bind_4"/>
    <property type="match status" value="1"/>
</dbReference>
<feature type="coiled-coil region" evidence="1">
    <location>
        <begin position="207"/>
        <end position="264"/>
    </location>
</feature>
<dbReference type="InterPro" id="IPR044822">
    <property type="entry name" value="Myb_DNA-bind_4"/>
</dbReference>
<gene>
    <name evidence="3" type="ORF">UY3_00497</name>
</gene>
<keyword evidence="4" id="KW-1185">Reference proteome</keyword>
<organism evidence="3 4">
    <name type="scientific">Chelonia mydas</name>
    <name type="common">Green sea-turtle</name>
    <name type="synonym">Chelonia agassizi</name>
    <dbReference type="NCBI Taxonomy" id="8469"/>
    <lineage>
        <taxon>Eukaryota</taxon>
        <taxon>Metazoa</taxon>
        <taxon>Chordata</taxon>
        <taxon>Craniata</taxon>
        <taxon>Vertebrata</taxon>
        <taxon>Euteleostomi</taxon>
        <taxon>Archelosauria</taxon>
        <taxon>Testudinata</taxon>
        <taxon>Testudines</taxon>
        <taxon>Cryptodira</taxon>
        <taxon>Durocryptodira</taxon>
        <taxon>Americhelydia</taxon>
        <taxon>Chelonioidea</taxon>
        <taxon>Cheloniidae</taxon>
        <taxon>Chelonia</taxon>
    </lineage>
</organism>
<dbReference type="EMBL" id="KB476523">
    <property type="protein sequence ID" value="EMP42238.1"/>
    <property type="molecule type" value="Genomic_DNA"/>
</dbReference>
<feature type="domain" description="KRAB" evidence="2">
    <location>
        <begin position="448"/>
        <end position="519"/>
    </location>
</feature>
<keyword evidence="1" id="KW-0175">Coiled coil</keyword>
<dbReference type="Gene3D" id="1.10.10.60">
    <property type="entry name" value="Homeodomain-like"/>
    <property type="match status" value="1"/>
</dbReference>
<accession>M7CC05</accession>
<dbReference type="InterPro" id="IPR001909">
    <property type="entry name" value="KRAB"/>
</dbReference>
<reference evidence="4" key="1">
    <citation type="journal article" date="2013" name="Nat. Genet.">
        <title>The draft genomes of soft-shell turtle and green sea turtle yield insights into the development and evolution of the turtle-specific body plan.</title>
        <authorList>
            <person name="Wang Z."/>
            <person name="Pascual-Anaya J."/>
            <person name="Zadissa A."/>
            <person name="Li W."/>
            <person name="Niimura Y."/>
            <person name="Huang Z."/>
            <person name="Li C."/>
            <person name="White S."/>
            <person name="Xiong Z."/>
            <person name="Fang D."/>
            <person name="Wang B."/>
            <person name="Ming Y."/>
            <person name="Chen Y."/>
            <person name="Zheng Y."/>
            <person name="Kuraku S."/>
            <person name="Pignatelli M."/>
            <person name="Herrero J."/>
            <person name="Beal K."/>
            <person name="Nozawa M."/>
            <person name="Li Q."/>
            <person name="Wang J."/>
            <person name="Zhang H."/>
            <person name="Yu L."/>
            <person name="Shigenobu S."/>
            <person name="Wang J."/>
            <person name="Liu J."/>
            <person name="Flicek P."/>
            <person name="Searle S."/>
            <person name="Wang J."/>
            <person name="Kuratani S."/>
            <person name="Yin Y."/>
            <person name="Aken B."/>
            <person name="Zhang G."/>
            <person name="Irie N."/>
        </authorList>
    </citation>
    <scope>NUCLEOTIDE SEQUENCE [LARGE SCALE GENOMIC DNA]</scope>
</reference>
<evidence type="ECO:0000313" key="4">
    <source>
        <dbReference type="Proteomes" id="UP000031443"/>
    </source>
</evidence>
<dbReference type="PROSITE" id="PS50805">
    <property type="entry name" value="KRAB"/>
    <property type="match status" value="1"/>
</dbReference>
<dbReference type="InterPro" id="IPR050143">
    <property type="entry name" value="TRIM/RBCC"/>
</dbReference>
<dbReference type="GO" id="GO:0006355">
    <property type="term" value="P:regulation of DNA-templated transcription"/>
    <property type="evidence" value="ECO:0007669"/>
    <property type="project" value="InterPro"/>
</dbReference>
<dbReference type="Pfam" id="PF01352">
    <property type="entry name" value="KRAB"/>
    <property type="match status" value="1"/>
</dbReference>
<dbReference type="SUPFAM" id="SSF109640">
    <property type="entry name" value="KRAB domain (Kruppel-associated box)"/>
    <property type="match status" value="1"/>
</dbReference>
<proteinExistence type="predicted"/>
<name>M7CC05_CHEMY</name>
<dbReference type="PANTHER" id="PTHR24103">
    <property type="entry name" value="E3 UBIQUITIN-PROTEIN LIGASE TRIM"/>
    <property type="match status" value="1"/>
</dbReference>